<dbReference type="Proteomes" id="UP001596180">
    <property type="component" value="Unassembled WGS sequence"/>
</dbReference>
<keyword evidence="3" id="KW-1185">Reference proteome</keyword>
<dbReference type="RefSeq" id="WP_381362554.1">
    <property type="nucleotide sequence ID" value="NZ_JBHSOA010000025.1"/>
</dbReference>
<dbReference type="SUPFAM" id="SSF53041">
    <property type="entry name" value="Resolvase-like"/>
    <property type="match status" value="1"/>
</dbReference>
<dbReference type="InterPro" id="IPR006119">
    <property type="entry name" value="Resolv_N"/>
</dbReference>
<organism evidence="2 3">
    <name type="scientific">Streptomyces chlorus</name>
    <dbReference type="NCBI Taxonomy" id="887452"/>
    <lineage>
        <taxon>Bacteria</taxon>
        <taxon>Bacillati</taxon>
        <taxon>Actinomycetota</taxon>
        <taxon>Actinomycetes</taxon>
        <taxon>Kitasatosporales</taxon>
        <taxon>Streptomycetaceae</taxon>
        <taxon>Streptomyces</taxon>
    </lineage>
</organism>
<dbReference type="InterPro" id="IPR036162">
    <property type="entry name" value="Resolvase-like_N_sf"/>
</dbReference>
<feature type="domain" description="Resolvase/invertase-type recombinase catalytic" evidence="1">
    <location>
        <begin position="1"/>
        <end position="33"/>
    </location>
</feature>
<protein>
    <recommendedName>
        <fullName evidence="1">Resolvase/invertase-type recombinase catalytic domain-containing protein</fullName>
    </recommendedName>
</protein>
<comment type="caution">
    <text evidence="2">The sequence shown here is derived from an EMBL/GenBank/DDBJ whole genome shotgun (WGS) entry which is preliminary data.</text>
</comment>
<sequence length="33" mass="3636">MQLLRGGDTLKVTRLDRLSRSVLHMVTLGANLA</sequence>
<name>A0ABW1DYL4_9ACTN</name>
<evidence type="ECO:0000313" key="2">
    <source>
        <dbReference type="EMBL" id="MFC5852744.1"/>
    </source>
</evidence>
<reference evidence="3" key="1">
    <citation type="journal article" date="2019" name="Int. J. Syst. Evol. Microbiol.">
        <title>The Global Catalogue of Microorganisms (GCM) 10K type strain sequencing project: providing services to taxonomists for standard genome sequencing and annotation.</title>
        <authorList>
            <consortium name="The Broad Institute Genomics Platform"/>
            <consortium name="The Broad Institute Genome Sequencing Center for Infectious Disease"/>
            <person name="Wu L."/>
            <person name="Ma J."/>
        </authorList>
    </citation>
    <scope>NUCLEOTIDE SEQUENCE [LARGE SCALE GENOMIC DNA]</scope>
    <source>
        <strain evidence="3">JCM 10411</strain>
    </source>
</reference>
<gene>
    <name evidence="2" type="ORF">ACFPZI_13140</name>
</gene>
<dbReference type="PROSITE" id="PS51736">
    <property type="entry name" value="RECOMBINASES_3"/>
    <property type="match status" value="1"/>
</dbReference>
<evidence type="ECO:0000313" key="3">
    <source>
        <dbReference type="Proteomes" id="UP001596180"/>
    </source>
</evidence>
<proteinExistence type="predicted"/>
<accession>A0ABW1DYL4</accession>
<dbReference type="EMBL" id="JBHSOA010000025">
    <property type="protein sequence ID" value="MFC5852744.1"/>
    <property type="molecule type" value="Genomic_DNA"/>
</dbReference>
<evidence type="ECO:0000259" key="1">
    <source>
        <dbReference type="PROSITE" id="PS51736"/>
    </source>
</evidence>